<feature type="domain" description="Ketoreductase" evidence="5">
    <location>
        <begin position="715"/>
        <end position="901"/>
    </location>
</feature>
<organism evidence="6">
    <name type="scientific">Chaetoceros debilis</name>
    <dbReference type="NCBI Taxonomy" id="122233"/>
    <lineage>
        <taxon>Eukaryota</taxon>
        <taxon>Sar</taxon>
        <taxon>Stramenopiles</taxon>
        <taxon>Ochrophyta</taxon>
        <taxon>Bacillariophyta</taxon>
        <taxon>Coscinodiscophyceae</taxon>
        <taxon>Chaetocerotophycidae</taxon>
        <taxon>Chaetocerotales</taxon>
        <taxon>Chaetocerotaceae</taxon>
        <taxon>Chaetoceros</taxon>
    </lineage>
</organism>
<feature type="region of interest" description="Disordered" evidence="3">
    <location>
        <begin position="673"/>
        <end position="696"/>
    </location>
</feature>
<evidence type="ECO:0000256" key="4">
    <source>
        <dbReference type="SAM" id="Phobius"/>
    </source>
</evidence>
<name>A0A7S3PVK1_9STRA</name>
<dbReference type="AlphaFoldDB" id="A0A7S3PVK1"/>
<dbReference type="InterPro" id="IPR002347">
    <property type="entry name" value="SDR_fam"/>
</dbReference>
<dbReference type="PANTHER" id="PTHR42901:SF1">
    <property type="entry name" value="ALCOHOL DEHYDROGENASE"/>
    <property type="match status" value="1"/>
</dbReference>
<feature type="transmembrane region" description="Helical" evidence="4">
    <location>
        <begin position="50"/>
        <end position="71"/>
    </location>
</feature>
<feature type="region of interest" description="Disordered" evidence="3">
    <location>
        <begin position="1046"/>
        <end position="1104"/>
    </location>
</feature>
<dbReference type="PRINTS" id="PR00081">
    <property type="entry name" value="GDHRDH"/>
</dbReference>
<evidence type="ECO:0000256" key="2">
    <source>
        <dbReference type="ARBA" id="ARBA00023002"/>
    </source>
</evidence>
<keyword evidence="2" id="KW-0560">Oxidoreductase</keyword>
<protein>
    <recommendedName>
        <fullName evidence="5">Ketoreductase domain-containing protein</fullName>
    </recommendedName>
</protein>
<feature type="compositionally biased region" description="Low complexity" evidence="3">
    <location>
        <begin position="314"/>
        <end position="335"/>
    </location>
</feature>
<dbReference type="SUPFAM" id="SSF51735">
    <property type="entry name" value="NAD(P)-binding Rossmann-fold domains"/>
    <property type="match status" value="1"/>
</dbReference>
<feature type="compositionally biased region" description="Basic residues" evidence="3">
    <location>
        <begin position="1"/>
        <end position="16"/>
    </location>
</feature>
<evidence type="ECO:0000313" key="6">
    <source>
        <dbReference type="EMBL" id="CAE0457095.1"/>
    </source>
</evidence>
<feature type="region of interest" description="Disordered" evidence="3">
    <location>
        <begin position="107"/>
        <end position="130"/>
    </location>
</feature>
<sequence length="1104" mass="120713">MNNWHRHCHRHRHPHPHPQEEIKNHRTRTRSVRYLFSHRSTRVKVGGGEAMVMLPLFLLVFLSSVAIAPVLCIDSSFGSISGHGQGHGQGRHNSIYIRRLSAIRGVGRRRRTSKNSHHRRGNEDENKCKYTSSDESVTRMAFLYGKKIQVQGTGIGDSDYIYGGGEEYEDGNGDIKGMAMTREAKDENNAVSYLSRSYLFSAEEEEFHLNSSLNQHQRSGRNTRRSISDASDGEKDENQDAPHSGVQMADLSSTLFENGISDPNYCQRRSRQRTSDDVVQLTASQANTVSEPQQQTNGVWPPWPFNLIHQQNEPNTSTPTHSSPTTRTRTSNKSNVNVNAAQSSGAAFFFTYIRERSKIGLRQMQQLGSALSFHLPPAAPPLMALGFLPSPETYMKEVMTGGGGEMAGTSAGAGAVAGAAPLVASISNMHGICRKLAQLSLVVSVLSWADYEVRKKNRLTPLPLGGYYKDGNFYGHIKRAISTLPPFLPEQLPPLELDSVLGNEKGRGRSTSRVGNENGVSTDIMTSGGNATLLPLPNTLSALQDDEGEDSDADLDNTNSDDEWNPQSGLQKGFKDVYNDIGMEMDDISMPQLPNMPNIPSFNNLISNWRKMRRLRQRTEAETKRATILTELLALQQRKKQLLQMQKRRQRGDTNNWTESFTEAARNAAKNALGKQGNGSHGSGNDMTNGNGNIDSRLQQQNAGIQVNAATPMMGYALVTGASRGIGRALAIELARWDIPLILIARDISKLKSLADEIETAYGVHCCVLPADLSHINAARDIHSTIAKAGLRVDILINNAGISCTNDVVDCDVEQVSNMINVNVGSVTNLSHLFAMDMKRERRGRILFMSSVVGATPGGPGVAAYSATKAYEKSLAMSMGRELEKYGVGVTCVMPGAVKGTSFASRSNAEDAICWKFPFYPMTAEDVASRSIQAVLSGDGEVIPGWHNRVFLKILSPLLPQRLTTSVVGFAFSPLRVGMPSPPWRVMKKKMDEDEQSGSSSAIATGFENVLGIGNISNSKKRPPRFLKLPTPNDKEAEFKKTFKIGNLGAKGQMPQKDADDQAEITSSESSVNGADSDSSESTTKDHTSTNTSPQVDSLTQQNT</sequence>
<reference evidence="6" key="1">
    <citation type="submission" date="2021-01" db="EMBL/GenBank/DDBJ databases">
        <authorList>
            <person name="Corre E."/>
            <person name="Pelletier E."/>
            <person name="Niang G."/>
            <person name="Scheremetjew M."/>
            <person name="Finn R."/>
            <person name="Kale V."/>
            <person name="Holt S."/>
            <person name="Cochrane G."/>
            <person name="Meng A."/>
            <person name="Brown T."/>
            <person name="Cohen L."/>
        </authorList>
    </citation>
    <scope>NUCLEOTIDE SEQUENCE</scope>
    <source>
        <strain evidence="6">MM31A-1</strain>
    </source>
</reference>
<feature type="compositionally biased region" description="Polar residues" evidence="3">
    <location>
        <begin position="509"/>
        <end position="530"/>
    </location>
</feature>
<feature type="compositionally biased region" description="Polar residues" evidence="3">
    <location>
        <begin position="1089"/>
        <end position="1104"/>
    </location>
</feature>
<dbReference type="PANTHER" id="PTHR42901">
    <property type="entry name" value="ALCOHOL DEHYDROGENASE"/>
    <property type="match status" value="1"/>
</dbReference>
<proteinExistence type="inferred from homology"/>
<evidence type="ECO:0000256" key="3">
    <source>
        <dbReference type="SAM" id="MobiDB-lite"/>
    </source>
</evidence>
<dbReference type="InterPro" id="IPR036291">
    <property type="entry name" value="NAD(P)-bd_dom_sf"/>
</dbReference>
<gene>
    <name evidence="6" type="ORF">CDEB00056_LOCUS1936</name>
</gene>
<keyword evidence="4" id="KW-0472">Membrane</keyword>
<dbReference type="EMBL" id="HBIO01002779">
    <property type="protein sequence ID" value="CAE0457095.1"/>
    <property type="molecule type" value="Transcribed_RNA"/>
</dbReference>
<evidence type="ECO:0000256" key="1">
    <source>
        <dbReference type="ARBA" id="ARBA00006484"/>
    </source>
</evidence>
<feature type="compositionally biased region" description="Polar residues" evidence="3">
    <location>
        <begin position="281"/>
        <end position="298"/>
    </location>
</feature>
<feature type="region of interest" description="Disordered" evidence="3">
    <location>
        <begin position="260"/>
        <end position="337"/>
    </location>
</feature>
<dbReference type="GO" id="GO:0016491">
    <property type="term" value="F:oxidoreductase activity"/>
    <property type="evidence" value="ECO:0007669"/>
    <property type="project" value="UniProtKB-KW"/>
</dbReference>
<dbReference type="PRINTS" id="PR00080">
    <property type="entry name" value="SDRFAMILY"/>
</dbReference>
<dbReference type="InterPro" id="IPR057326">
    <property type="entry name" value="KR_dom"/>
</dbReference>
<dbReference type="Pfam" id="PF00106">
    <property type="entry name" value="adh_short"/>
    <property type="match status" value="1"/>
</dbReference>
<feature type="compositionally biased region" description="Polar residues" evidence="3">
    <location>
        <begin position="683"/>
        <end position="696"/>
    </location>
</feature>
<feature type="compositionally biased region" description="Basic residues" evidence="3">
    <location>
        <begin position="107"/>
        <end position="120"/>
    </location>
</feature>
<accession>A0A7S3PVK1</accession>
<feature type="region of interest" description="Disordered" evidence="3">
    <location>
        <begin position="211"/>
        <end position="245"/>
    </location>
</feature>
<feature type="region of interest" description="Disordered" evidence="3">
    <location>
        <begin position="492"/>
        <end position="572"/>
    </location>
</feature>
<evidence type="ECO:0000259" key="5">
    <source>
        <dbReference type="SMART" id="SM00822"/>
    </source>
</evidence>
<dbReference type="SMART" id="SM00822">
    <property type="entry name" value="PKS_KR"/>
    <property type="match status" value="1"/>
</dbReference>
<keyword evidence="4" id="KW-0812">Transmembrane</keyword>
<dbReference type="CDD" id="cd05233">
    <property type="entry name" value="SDR_c"/>
    <property type="match status" value="1"/>
</dbReference>
<dbReference type="Gene3D" id="3.40.50.720">
    <property type="entry name" value="NAD(P)-binding Rossmann-like Domain"/>
    <property type="match status" value="1"/>
</dbReference>
<feature type="compositionally biased region" description="Polar residues" evidence="3">
    <location>
        <begin position="1064"/>
        <end position="1082"/>
    </location>
</feature>
<feature type="compositionally biased region" description="Acidic residues" evidence="3">
    <location>
        <begin position="544"/>
        <end position="564"/>
    </location>
</feature>
<feature type="region of interest" description="Disordered" evidence="3">
    <location>
        <begin position="1"/>
        <end position="25"/>
    </location>
</feature>
<comment type="similarity">
    <text evidence="1">Belongs to the short-chain dehydrogenases/reductases (SDR) family.</text>
</comment>
<keyword evidence="4" id="KW-1133">Transmembrane helix</keyword>